<name>A0A0F9VWB0_9ZZZZ</name>
<accession>A0A0F9VWB0</accession>
<dbReference type="AlphaFoldDB" id="A0A0F9VWB0"/>
<sequence length="119" mass="13654">MSDINLIRDVCDYYINYYPVKGDNFTADMIADDAKRLAEFVNRLPMTADDVPIIVSERPHVWVQADRHGQPKAESFSLWCELCIESIDVSHLIGHIAGRLVEGFPVSKCYYYKENIPDD</sequence>
<gene>
    <name evidence="1" type="ORF">LCGC14_0357250</name>
</gene>
<comment type="caution">
    <text evidence="1">The sequence shown here is derived from an EMBL/GenBank/DDBJ whole genome shotgun (WGS) entry which is preliminary data.</text>
</comment>
<reference evidence="1" key="1">
    <citation type="journal article" date="2015" name="Nature">
        <title>Complex archaea that bridge the gap between prokaryotes and eukaryotes.</title>
        <authorList>
            <person name="Spang A."/>
            <person name="Saw J.H."/>
            <person name="Jorgensen S.L."/>
            <person name="Zaremba-Niedzwiedzka K."/>
            <person name="Martijn J."/>
            <person name="Lind A.E."/>
            <person name="van Eijk R."/>
            <person name="Schleper C."/>
            <person name="Guy L."/>
            <person name="Ettema T.J."/>
        </authorList>
    </citation>
    <scope>NUCLEOTIDE SEQUENCE</scope>
</reference>
<protein>
    <submittedName>
        <fullName evidence="1">Uncharacterized protein</fullName>
    </submittedName>
</protein>
<organism evidence="1">
    <name type="scientific">marine sediment metagenome</name>
    <dbReference type="NCBI Taxonomy" id="412755"/>
    <lineage>
        <taxon>unclassified sequences</taxon>
        <taxon>metagenomes</taxon>
        <taxon>ecological metagenomes</taxon>
    </lineage>
</organism>
<evidence type="ECO:0000313" key="1">
    <source>
        <dbReference type="EMBL" id="KKN77751.1"/>
    </source>
</evidence>
<proteinExistence type="predicted"/>
<dbReference type="EMBL" id="LAZR01000274">
    <property type="protein sequence ID" value="KKN77751.1"/>
    <property type="molecule type" value="Genomic_DNA"/>
</dbReference>